<dbReference type="AlphaFoldDB" id="A0A847VDM9"/>
<dbReference type="EMBL" id="JAAZIL010000059">
    <property type="protein sequence ID" value="NLZ24581.1"/>
    <property type="molecule type" value="Genomic_DNA"/>
</dbReference>
<evidence type="ECO:0000313" key="2">
    <source>
        <dbReference type="Proteomes" id="UP000564033"/>
    </source>
</evidence>
<accession>A0A847VDM9</accession>
<organism evidence="1 2">
    <name type="scientific">Candidatus Dojkabacteria bacterium</name>
    <dbReference type="NCBI Taxonomy" id="2099670"/>
    <lineage>
        <taxon>Bacteria</taxon>
        <taxon>Candidatus Dojkabacteria</taxon>
    </lineage>
</organism>
<proteinExistence type="predicted"/>
<comment type="caution">
    <text evidence="1">The sequence shown here is derived from an EMBL/GenBank/DDBJ whole genome shotgun (WGS) entry which is preliminary data.</text>
</comment>
<protein>
    <submittedName>
        <fullName evidence="1">Uncharacterized protein</fullName>
    </submittedName>
</protein>
<evidence type="ECO:0000313" key="1">
    <source>
        <dbReference type="EMBL" id="NLZ24581.1"/>
    </source>
</evidence>
<dbReference type="Proteomes" id="UP000564033">
    <property type="component" value="Unassembled WGS sequence"/>
</dbReference>
<reference evidence="1 2" key="1">
    <citation type="journal article" date="2020" name="Biotechnol. Biofuels">
        <title>New insights from the biogas microbiome by comprehensive genome-resolved metagenomics of nearly 1600 species originating from multiple anaerobic digesters.</title>
        <authorList>
            <person name="Campanaro S."/>
            <person name="Treu L."/>
            <person name="Rodriguez-R L.M."/>
            <person name="Kovalovszki A."/>
            <person name="Ziels R.M."/>
            <person name="Maus I."/>
            <person name="Zhu X."/>
            <person name="Kougias P.G."/>
            <person name="Basile A."/>
            <person name="Luo G."/>
            <person name="Schluter A."/>
            <person name="Konstantinidis K.T."/>
            <person name="Angelidaki I."/>
        </authorList>
    </citation>
    <scope>NUCLEOTIDE SEQUENCE [LARGE SCALE GENOMIC DNA]</scope>
    <source>
        <strain evidence="1">AS19jrsBPTG_9</strain>
    </source>
</reference>
<gene>
    <name evidence="1" type="ORF">GX888_02455</name>
</gene>
<name>A0A847VDM9_9BACT</name>
<sequence length="124" mass="14225">MRGYIALTTVIILIPLLLLTGIDSLYNNISFLVVGKMNYDYQSLETNSQSCLEEIIYRIKRARTFTGVIKLEEDEWECNTTVTDKEGEDGVKIIDMLATDNNGITIHHRKELNINTDPFELRNI</sequence>